<dbReference type="InterPro" id="IPR018200">
    <property type="entry name" value="USP_CS"/>
</dbReference>
<dbReference type="Gene3D" id="3.90.70.10">
    <property type="entry name" value="Cysteine proteinases"/>
    <property type="match status" value="2"/>
</dbReference>
<dbReference type="EC" id="3.4.19.12" evidence="3"/>
<comment type="caution">
    <text evidence="11">The sequence shown here is derived from an EMBL/GenBank/DDBJ whole genome shotgun (WGS) entry which is preliminary data.</text>
</comment>
<comment type="similarity">
    <text evidence="2">Belongs to the peptidase C19 family.</text>
</comment>
<sequence>MEGEQQDEITDLNIELLDKSLEDQIHIRSSEDSDKTSEEEKEEEEDVAVTVHAETENNSEDINGIENEEEQENIGDETLTMQRNEIIKLLKTNKEQEKEGDRIYIIPKVWYEQFFSRSTQSADQLGPININSIAKDYDLFLLEDYNEQPYMSLPETVFIKLVEWYRMSENSKPLYTYLIKDPQTGELITEYNKAYFRIQYLKGNDTLSRVETNSQYRNVNNMNIFSVSAIDTLRTAMTRVIEFFYEIEDNLDIQKLNVKVWHVNNNGKQEEMTDNSICSTYLIDEIQFLSYNTRRHLTKDLLDEKLRDLDILSGNFVVEVIQSNKNYHWVSNALHYNKIQPGPGIMGLQNLGNTCYMNSASQCLVHIPQLRDYFLYNGYEKEINADNPLGYQGYMATAFSSLIHILFPETMGTGVHTQSAIAPTHFKSTIGHINSMFAGYLQQDSQEFLAFLLDSLHEDLNRIMDKPYIEKPALKDTDDVDDFETIKKLASDTWEKHLQRNDSVITDLFVGMYKSTLECPECSNISVTFDPYNDLTLPLPVDSIWKSNVRVFPQNSPPFTLEAELDRNATFQDLKQYIADKAEMDVNHIYGCDVFSHQFYNNFESDNSQAKFLGVRELISETDLVIFYEIQASTGDLIIPVLNTCLEDGFTSSRLFGVPFFITLSAEELNDPFILKKKLEDQYKHLSGGFINFPSYENKEDGDGVLSIDKFPLLKTKYPNADFEYYGTYLRHITLLNDEKKEDSVETKRFFDIKILGQLHERATTKSDSCTSPEKPTFWTPAGHINYRAAKDMSDFIDPVIADIYNYDKLVKEEESEDSEGNDEEMISAEEQTEQATNTDKPETTDVEEQQTMSTESPPTKDEETEAHRPCLESLFQDQFSAIVCEWNTSSVNEAFTSDKIINWERPGVLENKELQEIRKAKKENKKAIDITLGDCLQLFSKKEVLGIADSWYCPKCKEHRQASKRIQLWNTPDILLIHLKRFESSRSFADKITETVKFPITDLDMSHHVVDRDDPRGYIYDLIAVDNHFGGIGGGHYTAYVKNCVDEQWYYFNDGHVTSTVPEESIAGSAYLLFYLRRPVGQDFPGYGSERLREIINESREKHDQRIERLYVVQEELYESNKSESEEDDKANESESESESESDDDEDSDSVVSTSEDKQDEEETYNSGSHSDTNMSETEVTSDTNYSHEPTDQNVMTVDITSTDEEHNDINSDRKRIRLIRDHITSI</sequence>
<feature type="region of interest" description="Disordered" evidence="8">
    <location>
        <begin position="1119"/>
        <end position="1211"/>
    </location>
</feature>
<protein>
    <recommendedName>
        <fullName evidence="3">ubiquitinyl hydrolase 1</fullName>
        <ecNumber evidence="3">3.4.19.12</ecNumber>
    </recommendedName>
</protein>
<dbReference type="GO" id="GO:0006508">
    <property type="term" value="P:proteolysis"/>
    <property type="evidence" value="ECO:0007669"/>
    <property type="project" value="UniProtKB-KW"/>
</dbReference>
<dbReference type="Gene3D" id="3.30.2230.10">
    <property type="entry name" value="DUSP-like"/>
    <property type="match status" value="1"/>
</dbReference>
<evidence type="ECO:0000256" key="7">
    <source>
        <dbReference type="ARBA" id="ARBA00022807"/>
    </source>
</evidence>
<dbReference type="Proteomes" id="UP000750334">
    <property type="component" value="Unassembled WGS sequence"/>
</dbReference>
<feature type="region of interest" description="Disordered" evidence="8">
    <location>
        <begin position="812"/>
        <end position="867"/>
    </location>
</feature>
<evidence type="ECO:0000256" key="1">
    <source>
        <dbReference type="ARBA" id="ARBA00000707"/>
    </source>
</evidence>
<evidence type="ECO:0000313" key="12">
    <source>
        <dbReference type="Proteomes" id="UP000750334"/>
    </source>
</evidence>
<dbReference type="SMART" id="SM00695">
    <property type="entry name" value="DUSP"/>
    <property type="match status" value="1"/>
</dbReference>
<evidence type="ECO:0000256" key="5">
    <source>
        <dbReference type="ARBA" id="ARBA00022786"/>
    </source>
</evidence>
<feature type="compositionally biased region" description="Acidic residues" evidence="8">
    <location>
        <begin position="66"/>
        <end position="75"/>
    </location>
</feature>
<feature type="compositionally biased region" description="Acidic residues" evidence="8">
    <location>
        <begin position="1126"/>
        <end position="1150"/>
    </location>
</feature>
<evidence type="ECO:0000259" key="9">
    <source>
        <dbReference type="PROSITE" id="PS50235"/>
    </source>
</evidence>
<evidence type="ECO:0000256" key="3">
    <source>
        <dbReference type="ARBA" id="ARBA00012759"/>
    </source>
</evidence>
<evidence type="ECO:0000313" key="11">
    <source>
        <dbReference type="EMBL" id="KAG0672476.1"/>
    </source>
</evidence>
<dbReference type="Pfam" id="PF00443">
    <property type="entry name" value="UCH"/>
    <property type="match status" value="1"/>
</dbReference>
<dbReference type="PANTHER" id="PTHR21646">
    <property type="entry name" value="UBIQUITIN CARBOXYL-TERMINAL HYDROLASE"/>
    <property type="match status" value="1"/>
</dbReference>
<dbReference type="AlphaFoldDB" id="A0A9P6WGZ3"/>
<dbReference type="InterPro" id="IPR038765">
    <property type="entry name" value="Papain-like_cys_pep_sf"/>
</dbReference>
<dbReference type="InterPro" id="IPR050185">
    <property type="entry name" value="Ub_carboxyl-term_hydrolase"/>
</dbReference>
<dbReference type="PROSITE" id="PS00972">
    <property type="entry name" value="USP_1"/>
    <property type="match status" value="1"/>
</dbReference>
<keyword evidence="12" id="KW-1185">Reference proteome</keyword>
<dbReference type="InterPro" id="IPR006615">
    <property type="entry name" value="Pept_C19_DUSP"/>
</dbReference>
<dbReference type="PROSITE" id="PS51283">
    <property type="entry name" value="DUSP"/>
    <property type="match status" value="1"/>
</dbReference>
<dbReference type="Pfam" id="PF06337">
    <property type="entry name" value="DUSP"/>
    <property type="match status" value="1"/>
</dbReference>
<gene>
    <name evidence="11" type="primary">UBP12</name>
    <name evidence="11" type="ORF">C6P45_001938</name>
</gene>
<dbReference type="InterPro" id="IPR035927">
    <property type="entry name" value="DUSP-like_sf"/>
</dbReference>
<feature type="domain" description="DUSP" evidence="10">
    <location>
        <begin position="77"/>
        <end position="179"/>
    </location>
</feature>
<keyword evidence="5" id="KW-0833">Ubl conjugation pathway</keyword>
<dbReference type="PROSITE" id="PS00973">
    <property type="entry name" value="USP_2"/>
    <property type="match status" value="1"/>
</dbReference>
<evidence type="ECO:0000259" key="10">
    <source>
        <dbReference type="PROSITE" id="PS51283"/>
    </source>
</evidence>
<comment type="catalytic activity">
    <reaction evidence="1">
        <text>Thiol-dependent hydrolysis of ester, thioester, amide, peptide and isopeptide bonds formed by the C-terminal Gly of ubiquitin (a 76-residue protein attached to proteins as an intracellular targeting signal).</text>
        <dbReference type="EC" id="3.4.19.12"/>
    </reaction>
</comment>
<dbReference type="CDD" id="cd02674">
    <property type="entry name" value="Peptidase_C19R"/>
    <property type="match status" value="1"/>
</dbReference>
<dbReference type="SUPFAM" id="SSF54001">
    <property type="entry name" value="Cysteine proteinases"/>
    <property type="match status" value="1"/>
</dbReference>
<feature type="compositionally biased region" description="Acidic residues" evidence="8">
    <location>
        <begin position="814"/>
        <end position="833"/>
    </location>
</feature>
<proteinExistence type="inferred from homology"/>
<feature type="compositionally biased region" description="Basic and acidic residues" evidence="8">
    <location>
        <begin position="20"/>
        <end position="38"/>
    </location>
</feature>
<accession>A0A9P6WGZ3</accession>
<feature type="domain" description="USP" evidence="9">
    <location>
        <begin position="346"/>
        <end position="1079"/>
    </location>
</feature>
<evidence type="ECO:0000256" key="4">
    <source>
        <dbReference type="ARBA" id="ARBA00022670"/>
    </source>
</evidence>
<feature type="region of interest" description="Disordered" evidence="8">
    <location>
        <begin position="20"/>
        <end position="75"/>
    </location>
</feature>
<dbReference type="PROSITE" id="PS50235">
    <property type="entry name" value="USP_3"/>
    <property type="match status" value="1"/>
</dbReference>
<dbReference type="OrthoDB" id="292964at2759"/>
<reference evidence="11 12" key="1">
    <citation type="submission" date="2020-11" db="EMBL/GenBank/DDBJ databases">
        <title>Kefir isolates.</title>
        <authorList>
            <person name="Marcisauskas S."/>
            <person name="Kim Y."/>
            <person name="Blasche S."/>
        </authorList>
    </citation>
    <scope>NUCLEOTIDE SEQUENCE [LARGE SCALE GENOMIC DNA]</scope>
    <source>
        <strain evidence="11 12">OG2</strain>
    </source>
</reference>
<dbReference type="InterPro" id="IPR028889">
    <property type="entry name" value="USP"/>
</dbReference>
<dbReference type="GO" id="GO:0004843">
    <property type="term" value="F:cysteine-type deubiquitinase activity"/>
    <property type="evidence" value="ECO:0007669"/>
    <property type="project" value="UniProtKB-EC"/>
</dbReference>
<keyword evidence="7" id="KW-0788">Thiol protease</keyword>
<dbReference type="InterPro" id="IPR001394">
    <property type="entry name" value="Peptidase_C19_UCH"/>
</dbReference>
<evidence type="ECO:0000256" key="2">
    <source>
        <dbReference type="ARBA" id="ARBA00009085"/>
    </source>
</evidence>
<evidence type="ECO:0000256" key="6">
    <source>
        <dbReference type="ARBA" id="ARBA00022801"/>
    </source>
</evidence>
<dbReference type="GO" id="GO:0016579">
    <property type="term" value="P:protein deubiquitination"/>
    <property type="evidence" value="ECO:0007669"/>
    <property type="project" value="InterPro"/>
</dbReference>
<name>A0A9P6WGZ3_MAUEX</name>
<feature type="compositionally biased region" description="Polar residues" evidence="8">
    <location>
        <begin position="1166"/>
        <end position="1202"/>
    </location>
</feature>
<dbReference type="PANTHER" id="PTHR21646:SF24">
    <property type="entry name" value="UBIQUITIN CARBOXYL-TERMINAL HYDROLASE"/>
    <property type="match status" value="1"/>
</dbReference>
<evidence type="ECO:0000256" key="8">
    <source>
        <dbReference type="SAM" id="MobiDB-lite"/>
    </source>
</evidence>
<dbReference type="SUPFAM" id="SSF143791">
    <property type="entry name" value="DUSP-like"/>
    <property type="match status" value="1"/>
</dbReference>
<organism evidence="11 12">
    <name type="scientific">Maudiozyma exigua</name>
    <name type="common">Yeast</name>
    <name type="synonym">Kazachstania exigua</name>
    <dbReference type="NCBI Taxonomy" id="34358"/>
    <lineage>
        <taxon>Eukaryota</taxon>
        <taxon>Fungi</taxon>
        <taxon>Dikarya</taxon>
        <taxon>Ascomycota</taxon>
        <taxon>Saccharomycotina</taxon>
        <taxon>Saccharomycetes</taxon>
        <taxon>Saccharomycetales</taxon>
        <taxon>Saccharomycetaceae</taxon>
        <taxon>Maudiozyma</taxon>
    </lineage>
</organism>
<keyword evidence="6" id="KW-0378">Hydrolase</keyword>
<dbReference type="EMBL" id="PUHR01000002">
    <property type="protein sequence ID" value="KAG0672476.1"/>
    <property type="molecule type" value="Genomic_DNA"/>
</dbReference>
<keyword evidence="4" id="KW-0645">Protease</keyword>